<dbReference type="InterPro" id="IPR038770">
    <property type="entry name" value="Na+/solute_symporter_sf"/>
</dbReference>
<feature type="transmembrane region" description="Helical" evidence="8">
    <location>
        <begin position="60"/>
        <end position="83"/>
    </location>
</feature>
<keyword evidence="4" id="KW-1003">Cell membrane</keyword>
<reference evidence="9" key="1">
    <citation type="submission" date="2020-12" db="EMBL/GenBank/DDBJ databases">
        <title>Genome public.</title>
        <authorList>
            <person name="Sun Q."/>
        </authorList>
    </citation>
    <scope>NUCLEOTIDE SEQUENCE</scope>
    <source>
        <strain evidence="9">CCM 8863</strain>
    </source>
</reference>
<keyword evidence="6 8" id="KW-1133">Transmembrane helix</keyword>
<protein>
    <submittedName>
        <fullName evidence="9">AEC family transporter</fullName>
    </submittedName>
</protein>
<sequence>MTEVAAGFSMVFGVIAVGFLVGRIGVLGEDALRVLNRFVFFVALPALVFGRVAVADWSTIIAPSSAVIVTSALIVGVATSCVTRFITGTSAPGSIIAGLSSSYCNAANLGLPLAVHVLGDAAAVVPLLLFQIGFYGPLALTLLESLTGGRGLSPRVLVSTALANPVVVAALAGGVSNAVGWRPAGPVDGVVSLLAGAAVPVALIAFGISLATVRLLDSSTVSRRTLGVAVAGKNIVHPAVACLLGVAVGLDGAILLTVTVLAALPTAQNVFVYADRYGVTTALARDAAVVSTVVSVPVILIVSALLGRW</sequence>
<feature type="transmembrane region" description="Helical" evidence="8">
    <location>
        <begin position="287"/>
        <end position="307"/>
    </location>
</feature>
<comment type="caution">
    <text evidence="9">The sequence shown here is derived from an EMBL/GenBank/DDBJ whole genome shotgun (WGS) entry which is preliminary data.</text>
</comment>
<feature type="transmembrane region" description="Helical" evidence="8">
    <location>
        <begin position="236"/>
        <end position="267"/>
    </location>
</feature>
<dbReference type="Gene3D" id="1.20.1530.20">
    <property type="match status" value="1"/>
</dbReference>
<dbReference type="GO" id="GO:0055085">
    <property type="term" value="P:transmembrane transport"/>
    <property type="evidence" value="ECO:0007669"/>
    <property type="project" value="InterPro"/>
</dbReference>
<comment type="similarity">
    <text evidence="2">Belongs to the auxin efflux carrier (TC 2.A.69) family.</text>
</comment>
<evidence type="ECO:0000256" key="2">
    <source>
        <dbReference type="ARBA" id="ARBA00010145"/>
    </source>
</evidence>
<dbReference type="GO" id="GO:0005886">
    <property type="term" value="C:plasma membrane"/>
    <property type="evidence" value="ECO:0007669"/>
    <property type="project" value="UniProtKB-SubCell"/>
</dbReference>
<evidence type="ECO:0000256" key="7">
    <source>
        <dbReference type="ARBA" id="ARBA00023136"/>
    </source>
</evidence>
<proteinExistence type="inferred from homology"/>
<evidence type="ECO:0000313" key="10">
    <source>
        <dbReference type="Proteomes" id="UP000645966"/>
    </source>
</evidence>
<name>A0A934M7B8_9CORY</name>
<evidence type="ECO:0000256" key="4">
    <source>
        <dbReference type="ARBA" id="ARBA00022475"/>
    </source>
</evidence>
<keyword evidence="7 8" id="KW-0472">Membrane</keyword>
<feature type="transmembrane region" description="Helical" evidence="8">
    <location>
        <begin position="95"/>
        <end position="115"/>
    </location>
</feature>
<keyword evidence="10" id="KW-1185">Reference proteome</keyword>
<feature type="transmembrane region" description="Helical" evidence="8">
    <location>
        <begin position="121"/>
        <end position="143"/>
    </location>
</feature>
<evidence type="ECO:0000256" key="3">
    <source>
        <dbReference type="ARBA" id="ARBA00022448"/>
    </source>
</evidence>
<evidence type="ECO:0000256" key="6">
    <source>
        <dbReference type="ARBA" id="ARBA00022989"/>
    </source>
</evidence>
<keyword evidence="3" id="KW-0813">Transport</keyword>
<dbReference type="Proteomes" id="UP000645966">
    <property type="component" value="Unassembled WGS sequence"/>
</dbReference>
<keyword evidence="5 8" id="KW-0812">Transmembrane</keyword>
<dbReference type="AlphaFoldDB" id="A0A934M7B8"/>
<feature type="transmembrane region" description="Helical" evidence="8">
    <location>
        <begin position="193"/>
        <end position="216"/>
    </location>
</feature>
<feature type="transmembrane region" description="Helical" evidence="8">
    <location>
        <begin position="6"/>
        <end position="26"/>
    </location>
</feature>
<organism evidence="9 10">
    <name type="scientific">Corynebacterium meridianum</name>
    <dbReference type="NCBI Taxonomy" id="2765363"/>
    <lineage>
        <taxon>Bacteria</taxon>
        <taxon>Bacillati</taxon>
        <taxon>Actinomycetota</taxon>
        <taxon>Actinomycetes</taxon>
        <taxon>Mycobacteriales</taxon>
        <taxon>Corynebacteriaceae</taxon>
        <taxon>Corynebacterium</taxon>
    </lineage>
</organism>
<dbReference type="Pfam" id="PF03547">
    <property type="entry name" value="Mem_trans"/>
    <property type="match status" value="1"/>
</dbReference>
<gene>
    <name evidence="9" type="ORF">JDV75_06625</name>
</gene>
<dbReference type="RefSeq" id="WP_198738415.1">
    <property type="nucleotide sequence ID" value="NZ_JAEIOS010000011.1"/>
</dbReference>
<accession>A0A934M7B8</accession>
<dbReference type="PANTHER" id="PTHR36838:SF3">
    <property type="entry name" value="TRANSPORTER AUXIN EFFLUX CARRIER EC FAMILY"/>
    <property type="match status" value="1"/>
</dbReference>
<comment type="subcellular location">
    <subcellularLocation>
        <location evidence="1">Cell membrane</location>
        <topology evidence="1">Multi-pass membrane protein</topology>
    </subcellularLocation>
</comment>
<evidence type="ECO:0000256" key="5">
    <source>
        <dbReference type="ARBA" id="ARBA00022692"/>
    </source>
</evidence>
<evidence type="ECO:0000313" key="9">
    <source>
        <dbReference type="EMBL" id="MBI8989434.1"/>
    </source>
</evidence>
<feature type="transmembrane region" description="Helical" evidence="8">
    <location>
        <begin position="155"/>
        <end position="173"/>
    </location>
</feature>
<dbReference type="EMBL" id="JAEIOS010000011">
    <property type="protein sequence ID" value="MBI8989434.1"/>
    <property type="molecule type" value="Genomic_DNA"/>
</dbReference>
<dbReference type="InterPro" id="IPR004776">
    <property type="entry name" value="Mem_transp_PIN-like"/>
</dbReference>
<evidence type="ECO:0000256" key="1">
    <source>
        <dbReference type="ARBA" id="ARBA00004651"/>
    </source>
</evidence>
<evidence type="ECO:0000256" key="8">
    <source>
        <dbReference type="SAM" id="Phobius"/>
    </source>
</evidence>
<dbReference type="PANTHER" id="PTHR36838">
    <property type="entry name" value="AUXIN EFFLUX CARRIER FAMILY PROTEIN"/>
    <property type="match status" value="1"/>
</dbReference>
<feature type="transmembrane region" description="Helical" evidence="8">
    <location>
        <begin position="38"/>
        <end position="54"/>
    </location>
</feature>